<dbReference type="InterPro" id="IPR018496">
    <property type="entry name" value="PsdUridine_synth_RsuA/RluB_CS"/>
</dbReference>
<dbReference type="GO" id="GO:0140098">
    <property type="term" value="F:catalytic activity, acting on RNA"/>
    <property type="evidence" value="ECO:0007669"/>
    <property type="project" value="UniProtKB-ARBA"/>
</dbReference>
<name>A0A1H9LH98_9BACT</name>
<dbReference type="InterPro" id="IPR006145">
    <property type="entry name" value="PsdUridine_synth_RsuA/RluA"/>
</dbReference>
<dbReference type="EMBL" id="FOFB01000024">
    <property type="protein sequence ID" value="SER10871.1"/>
    <property type="molecule type" value="Genomic_DNA"/>
</dbReference>
<dbReference type="InterPro" id="IPR050343">
    <property type="entry name" value="RsuA_PseudoU_synthase"/>
</dbReference>
<feature type="domain" description="Pseudouridine synthase RsuA/RluA-like" evidence="4">
    <location>
        <begin position="5"/>
        <end position="144"/>
    </location>
</feature>
<dbReference type="InterPro" id="IPR020094">
    <property type="entry name" value="TruA/RsuA/RluB/E/F_N"/>
</dbReference>
<keyword evidence="2 3" id="KW-0413">Isomerase</keyword>
<dbReference type="InParanoid" id="A0A1H9LH98"/>
<dbReference type="AlphaFoldDB" id="A0A1H9LH98"/>
<dbReference type="PANTHER" id="PTHR47683:SF2">
    <property type="entry name" value="RNA-BINDING S4 DOMAIN-CONTAINING PROTEIN"/>
    <property type="match status" value="1"/>
</dbReference>
<dbReference type="SUPFAM" id="SSF55120">
    <property type="entry name" value="Pseudouridine synthase"/>
    <property type="match status" value="1"/>
</dbReference>
<evidence type="ECO:0000259" key="4">
    <source>
        <dbReference type="Pfam" id="PF00849"/>
    </source>
</evidence>
<accession>A0A1H9LH98</accession>
<dbReference type="Gene3D" id="3.30.70.580">
    <property type="entry name" value="Pseudouridine synthase I, catalytic domain, N-terminal subdomain"/>
    <property type="match status" value="1"/>
</dbReference>
<evidence type="ECO:0000256" key="3">
    <source>
        <dbReference type="RuleBase" id="RU003887"/>
    </source>
</evidence>
<dbReference type="Pfam" id="PF00849">
    <property type="entry name" value="PseudoU_synth_2"/>
    <property type="match status" value="1"/>
</dbReference>
<evidence type="ECO:0000313" key="6">
    <source>
        <dbReference type="Proteomes" id="UP000199021"/>
    </source>
</evidence>
<keyword evidence="6" id="KW-1185">Reference proteome</keyword>
<evidence type="ECO:0000256" key="1">
    <source>
        <dbReference type="ARBA" id="ARBA00008348"/>
    </source>
</evidence>
<dbReference type="PANTHER" id="PTHR47683">
    <property type="entry name" value="PSEUDOURIDINE SYNTHASE FAMILY PROTEIN-RELATED"/>
    <property type="match status" value="1"/>
</dbReference>
<dbReference type="GO" id="GO:0009982">
    <property type="term" value="F:pseudouridine synthase activity"/>
    <property type="evidence" value="ECO:0007669"/>
    <property type="project" value="InterPro"/>
</dbReference>
<dbReference type="InterPro" id="IPR042092">
    <property type="entry name" value="PsdUridine_s_RsuA/RluB/E/F_cat"/>
</dbReference>
<dbReference type="GO" id="GO:0006364">
    <property type="term" value="P:rRNA processing"/>
    <property type="evidence" value="ECO:0007669"/>
    <property type="project" value="UniProtKB-ARBA"/>
</dbReference>
<dbReference type="GO" id="GO:0001522">
    <property type="term" value="P:pseudouridine synthesis"/>
    <property type="evidence" value="ECO:0007669"/>
    <property type="project" value="InterPro"/>
</dbReference>
<proteinExistence type="inferred from homology"/>
<dbReference type="Proteomes" id="UP000199021">
    <property type="component" value="Unassembled WGS sequence"/>
</dbReference>
<protein>
    <recommendedName>
        <fullName evidence="3">Pseudouridine synthase</fullName>
        <ecNumber evidence="3">5.4.99.-</ecNumber>
    </recommendedName>
</protein>
<dbReference type="GO" id="GO:0003723">
    <property type="term" value="F:RNA binding"/>
    <property type="evidence" value="ECO:0007669"/>
    <property type="project" value="InterPro"/>
</dbReference>
<dbReference type="Gene3D" id="3.30.70.1560">
    <property type="entry name" value="Alpha-L RNA-binding motif"/>
    <property type="match status" value="1"/>
</dbReference>
<comment type="similarity">
    <text evidence="1 3">Belongs to the pseudouridine synthase RsuA family.</text>
</comment>
<dbReference type="STRING" id="478744.SAMN05444359_12440"/>
<dbReference type="InterPro" id="IPR000748">
    <property type="entry name" value="PsdUridine_synth_RsuA/RluB/E/F"/>
</dbReference>
<dbReference type="EC" id="5.4.99.-" evidence="3"/>
<dbReference type="InterPro" id="IPR020103">
    <property type="entry name" value="PsdUridine_synth_cat_dom_sf"/>
</dbReference>
<reference evidence="6" key="1">
    <citation type="submission" date="2016-10" db="EMBL/GenBank/DDBJ databases">
        <authorList>
            <person name="Varghese N."/>
            <person name="Submissions S."/>
        </authorList>
    </citation>
    <scope>NUCLEOTIDE SEQUENCE [LARGE SCALE GENOMIC DNA]</scope>
    <source>
        <strain evidence="6">DSM 24740</strain>
    </source>
</reference>
<dbReference type="NCBIfam" id="TIGR00093">
    <property type="entry name" value="pseudouridine synthase"/>
    <property type="match status" value="1"/>
</dbReference>
<organism evidence="5 6">
    <name type="scientific">Neolewinella agarilytica</name>
    <dbReference type="NCBI Taxonomy" id="478744"/>
    <lineage>
        <taxon>Bacteria</taxon>
        <taxon>Pseudomonadati</taxon>
        <taxon>Bacteroidota</taxon>
        <taxon>Saprospiria</taxon>
        <taxon>Saprospirales</taxon>
        <taxon>Lewinellaceae</taxon>
        <taxon>Neolewinella</taxon>
    </lineage>
</organism>
<evidence type="ECO:0000313" key="5">
    <source>
        <dbReference type="EMBL" id="SER10871.1"/>
    </source>
</evidence>
<sequence>MLSQFTHQHTTRRNKRMLGELYDFAPGTMSIGRLDENSEGLLLLTTDGKVSAAITGNKVEKEYYVELNGEITDAAIQQLCAGIEIGFDGKRYRTRPCRVVRLKPAPNFSFPPRRYRHPGHGPTSWISVTIREGKYRQVRKMTAAVGFPTVRLIRVRIGGVQLGNLEAGEVREVEDLLELVKK</sequence>
<evidence type="ECO:0000256" key="2">
    <source>
        <dbReference type="ARBA" id="ARBA00023235"/>
    </source>
</evidence>
<dbReference type="PROSITE" id="PS01149">
    <property type="entry name" value="PSI_RSU"/>
    <property type="match status" value="1"/>
</dbReference>
<gene>
    <name evidence="5" type="ORF">SAMN05444359_12440</name>
</gene>